<keyword evidence="1" id="KW-0472">Membrane</keyword>
<evidence type="ECO:0000313" key="5">
    <source>
        <dbReference type="Proteomes" id="UP000033457"/>
    </source>
</evidence>
<dbReference type="EMBL" id="LR134377">
    <property type="protein sequence ID" value="VEH05760.1"/>
    <property type="molecule type" value="Genomic_DNA"/>
</dbReference>
<reference evidence="3 5" key="1">
    <citation type="journal article" date="2015" name="Genome Announc.">
        <title>Complete Genome Sequence of Corynebacterium kutscheri DSM 20755, a Corynebacterial Type Strain with Remarkably Low G+C Content of Chromosomal DNA.</title>
        <authorList>
            <person name="Ruckert C."/>
            <person name="Albersmeier A."/>
            <person name="Winkler A."/>
            <person name="Tauch A."/>
        </authorList>
    </citation>
    <scope>NUCLEOTIDE SEQUENCE [LARGE SCALE GENOMIC DNA]</scope>
    <source>
        <strain evidence="3 5">DSM 20755</strain>
    </source>
</reference>
<dbReference type="EMBL" id="CP011312">
    <property type="protein sequence ID" value="AKE42207.1"/>
    <property type="molecule type" value="Genomic_DNA"/>
</dbReference>
<keyword evidence="1" id="KW-0812">Transmembrane</keyword>
<evidence type="ECO:0000313" key="6">
    <source>
        <dbReference type="Proteomes" id="UP000271380"/>
    </source>
</evidence>
<dbReference type="Pfam" id="PF04892">
    <property type="entry name" value="VanZ"/>
    <property type="match status" value="1"/>
</dbReference>
<dbReference type="Proteomes" id="UP000271380">
    <property type="component" value="Chromosome"/>
</dbReference>
<dbReference type="PANTHER" id="PTHR36834:SF1">
    <property type="entry name" value="INTEGRAL MEMBRANE PROTEIN"/>
    <property type="match status" value="1"/>
</dbReference>
<dbReference type="KEGG" id="cku:UL82_10365"/>
<feature type="transmembrane region" description="Helical" evidence="1">
    <location>
        <begin position="61"/>
        <end position="84"/>
    </location>
</feature>
<dbReference type="PANTHER" id="PTHR36834">
    <property type="entry name" value="MEMBRANE PROTEIN-RELATED"/>
    <property type="match status" value="1"/>
</dbReference>
<dbReference type="Proteomes" id="UP000033457">
    <property type="component" value="Chromosome"/>
</dbReference>
<dbReference type="HOGENOM" id="CLU_077618_2_0_11"/>
<dbReference type="AlphaFoldDB" id="A0A0F6R1A2"/>
<protein>
    <submittedName>
        <fullName evidence="3">Glycopeptide antibiotics resistance protein</fullName>
    </submittedName>
</protein>
<gene>
    <name evidence="4" type="ORF">NCTC949_00776</name>
    <name evidence="3" type="ORF">UL82_10365</name>
</gene>
<dbReference type="STRING" id="35755.UL82_10365"/>
<dbReference type="RefSeq" id="WP_046440853.1">
    <property type="nucleotide sequence ID" value="NZ_CP011312.1"/>
</dbReference>
<feature type="transmembrane region" description="Helical" evidence="1">
    <location>
        <begin position="12"/>
        <end position="29"/>
    </location>
</feature>
<dbReference type="InterPro" id="IPR053150">
    <property type="entry name" value="Teicoplanin_resist-assoc"/>
</dbReference>
<name>A0A0F6R1A2_9CORY</name>
<feature type="transmembrane region" description="Helical" evidence="1">
    <location>
        <begin position="96"/>
        <end position="121"/>
    </location>
</feature>
<organism evidence="3 5">
    <name type="scientific">Corynebacterium kutscheri</name>
    <dbReference type="NCBI Taxonomy" id="35755"/>
    <lineage>
        <taxon>Bacteria</taxon>
        <taxon>Bacillati</taxon>
        <taxon>Actinomycetota</taxon>
        <taxon>Actinomycetes</taxon>
        <taxon>Mycobacteriales</taxon>
        <taxon>Corynebacteriaceae</taxon>
        <taxon>Corynebacterium</taxon>
    </lineage>
</organism>
<dbReference type="OrthoDB" id="4822551at2"/>
<reference evidence="4 6" key="2">
    <citation type="submission" date="2018-12" db="EMBL/GenBank/DDBJ databases">
        <authorList>
            <consortium name="Pathogen Informatics"/>
        </authorList>
    </citation>
    <scope>NUCLEOTIDE SEQUENCE [LARGE SCALE GENOMIC DNA]</scope>
    <source>
        <strain evidence="4 6">NCTC949</strain>
    </source>
</reference>
<feature type="transmembrane region" description="Helical" evidence="1">
    <location>
        <begin position="152"/>
        <end position="172"/>
    </location>
</feature>
<evidence type="ECO:0000259" key="2">
    <source>
        <dbReference type="Pfam" id="PF04892"/>
    </source>
</evidence>
<keyword evidence="5" id="KW-1185">Reference proteome</keyword>
<feature type="transmembrane region" description="Helical" evidence="1">
    <location>
        <begin position="127"/>
        <end position="145"/>
    </location>
</feature>
<feature type="domain" description="VanZ-like" evidence="2">
    <location>
        <begin position="16"/>
        <end position="141"/>
    </location>
</feature>
<sequence>MTFVKMATRQATAVTFVLFCGMLLTITLLKNRLRLGYMWSTEVHNQRSIDLVLFDGWQRTALWYGAWMDSLGNIMLFLPFGFLMMGLLQQRFRYPVLLASLAGFLASLSIEIAQYVFAVGFTDIDDLFFNTIGSVLGAVAFGRVSPNTRGKFSVITLIIAVAVVVAMLVSMMF</sequence>
<accession>A0A0F6R1A2</accession>
<evidence type="ECO:0000313" key="3">
    <source>
        <dbReference type="EMBL" id="AKE42207.1"/>
    </source>
</evidence>
<evidence type="ECO:0000313" key="4">
    <source>
        <dbReference type="EMBL" id="VEH05760.1"/>
    </source>
</evidence>
<evidence type="ECO:0000256" key="1">
    <source>
        <dbReference type="SAM" id="Phobius"/>
    </source>
</evidence>
<dbReference type="InterPro" id="IPR006976">
    <property type="entry name" value="VanZ-like"/>
</dbReference>
<proteinExistence type="predicted"/>
<keyword evidence="1" id="KW-1133">Transmembrane helix</keyword>